<accession>A0ABZ0CX60</accession>
<evidence type="ECO:0000313" key="3">
    <source>
        <dbReference type="Proteomes" id="UP001303946"/>
    </source>
</evidence>
<evidence type="ECO:0000313" key="2">
    <source>
        <dbReference type="EMBL" id="WOB09542.1"/>
    </source>
</evidence>
<proteinExistence type="predicted"/>
<evidence type="ECO:0000259" key="1">
    <source>
        <dbReference type="Pfam" id="PF06722"/>
    </source>
</evidence>
<dbReference type="Proteomes" id="UP001303946">
    <property type="component" value="Chromosome"/>
</dbReference>
<reference evidence="2 3" key="1">
    <citation type="submission" date="2023-10" db="EMBL/GenBank/DDBJ databases">
        <title>Bacteria for the degradation of biodegradable plastic PBAT(Polybutylene adipate terephthalate).</title>
        <authorList>
            <person name="Weon H.-Y."/>
            <person name="Yeon J."/>
        </authorList>
    </citation>
    <scope>NUCLEOTIDE SEQUENCE [LARGE SCALE GENOMIC DNA]</scope>
    <source>
        <strain evidence="2 3">SBD 7-3</strain>
    </source>
</reference>
<dbReference type="RefSeq" id="WP_316702491.1">
    <property type="nucleotide sequence ID" value="NZ_CP136336.1"/>
</dbReference>
<dbReference type="Gene3D" id="3.40.50.2000">
    <property type="entry name" value="Glycogen Phosphorylase B"/>
    <property type="match status" value="2"/>
</dbReference>
<organism evidence="2 3">
    <name type="scientific">Piscinibacter gummiphilus</name>
    <dbReference type="NCBI Taxonomy" id="946333"/>
    <lineage>
        <taxon>Bacteria</taxon>
        <taxon>Pseudomonadati</taxon>
        <taxon>Pseudomonadota</taxon>
        <taxon>Betaproteobacteria</taxon>
        <taxon>Burkholderiales</taxon>
        <taxon>Sphaerotilaceae</taxon>
        <taxon>Piscinibacter</taxon>
    </lineage>
</organism>
<sequence length="394" mass="41454">MAQVLMAWELGGHLGHLTRLRPVATALKARGHTVSFALRDVMGGRAVLPPALGRVYQAPVAINTAPRPAWTMADVLLACGYGHAPGLAGLVAAWQSLIEASGCGMVIADHAPTALLAARVMGVPAVHIGHGFTVPPRLSPLPVFRDWAPPPDTHAAEVDAQVLRCVNTVLGEAGAAPLERLCDLFYPERTLLCTWPELDHYGGLGRRAEDAIGPDCEYAPGVEPVWPTGSGPHVLAYLRRSHPGHAEVLHALANMGVPTLCYLPGEGPEPVSAPTLHYSRQPIDLQRALPRCSLVVCHAGQASVAQALRLGIPVLMLPEHAEQHLLARQLERSGAGVNAAMQAQPVAYAALIAAMLRADGPHAAAARAVAARHAAFDPAMLTARVVEAAESVLT</sequence>
<dbReference type="Pfam" id="PF06722">
    <property type="entry name" value="EryCIII-like_C"/>
    <property type="match status" value="1"/>
</dbReference>
<protein>
    <submittedName>
        <fullName evidence="2">Glycosyltransferase</fullName>
    </submittedName>
</protein>
<feature type="domain" description="Erythromycin biosynthesis protein CIII-like C-terminal" evidence="1">
    <location>
        <begin position="285"/>
        <end position="375"/>
    </location>
</feature>
<dbReference type="EMBL" id="CP136336">
    <property type="protein sequence ID" value="WOB09542.1"/>
    <property type="molecule type" value="Genomic_DNA"/>
</dbReference>
<keyword evidence="3" id="KW-1185">Reference proteome</keyword>
<dbReference type="SUPFAM" id="SSF53756">
    <property type="entry name" value="UDP-Glycosyltransferase/glycogen phosphorylase"/>
    <property type="match status" value="1"/>
</dbReference>
<dbReference type="InterPro" id="IPR010610">
    <property type="entry name" value="EryCIII-like_C"/>
</dbReference>
<name>A0ABZ0CX60_9BURK</name>
<gene>
    <name evidence="2" type="ORF">RXV79_05635</name>
</gene>